<dbReference type="InterPro" id="IPR000073">
    <property type="entry name" value="AB_hydrolase_1"/>
</dbReference>
<evidence type="ECO:0000313" key="2">
    <source>
        <dbReference type="EMBL" id="GAA3877159.1"/>
    </source>
</evidence>
<dbReference type="InterPro" id="IPR029058">
    <property type="entry name" value="AB_hydrolase_fold"/>
</dbReference>
<name>A0ABP7KGS2_9MICO</name>
<evidence type="ECO:0000259" key="1">
    <source>
        <dbReference type="Pfam" id="PF12697"/>
    </source>
</evidence>
<dbReference type="GO" id="GO:0016787">
    <property type="term" value="F:hydrolase activity"/>
    <property type="evidence" value="ECO:0007669"/>
    <property type="project" value="UniProtKB-KW"/>
</dbReference>
<feature type="domain" description="AB hydrolase-1" evidence="1">
    <location>
        <begin position="7"/>
        <end position="232"/>
    </location>
</feature>
<keyword evidence="2" id="KW-0378">Hydrolase</keyword>
<protein>
    <submittedName>
        <fullName evidence="2">Alpha/beta hydrolase</fullName>
    </submittedName>
</protein>
<dbReference type="Pfam" id="PF12697">
    <property type="entry name" value="Abhydrolase_6"/>
    <property type="match status" value="1"/>
</dbReference>
<organism evidence="2 3">
    <name type="scientific">Leifsonia kafniensis</name>
    <dbReference type="NCBI Taxonomy" id="475957"/>
    <lineage>
        <taxon>Bacteria</taxon>
        <taxon>Bacillati</taxon>
        <taxon>Actinomycetota</taxon>
        <taxon>Actinomycetes</taxon>
        <taxon>Micrococcales</taxon>
        <taxon>Microbacteriaceae</taxon>
        <taxon>Leifsonia</taxon>
    </lineage>
</organism>
<dbReference type="EMBL" id="BAABCN010000004">
    <property type="protein sequence ID" value="GAA3877159.1"/>
    <property type="molecule type" value="Genomic_DNA"/>
</dbReference>
<dbReference type="InterPro" id="IPR052897">
    <property type="entry name" value="Sec-Metab_Biosynth_Hydrolase"/>
</dbReference>
<dbReference type="RefSeq" id="WP_345065585.1">
    <property type="nucleotide sequence ID" value="NZ_BAABCN010000004.1"/>
</dbReference>
<accession>A0ABP7KGS2</accession>
<dbReference type="PANTHER" id="PTHR37017">
    <property type="entry name" value="AB HYDROLASE-1 DOMAIN-CONTAINING PROTEIN-RELATED"/>
    <property type="match status" value="1"/>
</dbReference>
<sequence length="245" mass="27377">MTDSYTFVLIHGAWHDGDLWEPIAGRLRKAGHTVHTPTVAGHGKNAPKDVTHAEGVSSIVDYIVENDVTDFLLLGHSFGGTIISKVAEQVPERIRRLVFWNAFVLENGNSINDESPALYRELMNATQVDGTFMLPFPLWREAFIQDATEELARSSYDQLSAEPMSMLETKLDLTRFYELIGAGALKVSYLNATGDTAMPHGEFAWHPRFSSRLGLHRLVQMEGSHETMFSNPELATTKIIEACRD</sequence>
<dbReference type="SUPFAM" id="SSF53474">
    <property type="entry name" value="alpha/beta-Hydrolases"/>
    <property type="match status" value="1"/>
</dbReference>
<comment type="caution">
    <text evidence="2">The sequence shown here is derived from an EMBL/GenBank/DDBJ whole genome shotgun (WGS) entry which is preliminary data.</text>
</comment>
<dbReference type="Proteomes" id="UP001501803">
    <property type="component" value="Unassembled WGS sequence"/>
</dbReference>
<gene>
    <name evidence="2" type="ORF">GCM10022381_19630</name>
</gene>
<evidence type="ECO:0000313" key="3">
    <source>
        <dbReference type="Proteomes" id="UP001501803"/>
    </source>
</evidence>
<dbReference type="PANTHER" id="PTHR37017:SF11">
    <property type="entry name" value="ESTERASE_LIPASE_THIOESTERASE DOMAIN-CONTAINING PROTEIN"/>
    <property type="match status" value="1"/>
</dbReference>
<reference evidence="3" key="1">
    <citation type="journal article" date="2019" name="Int. J. Syst. Evol. Microbiol.">
        <title>The Global Catalogue of Microorganisms (GCM) 10K type strain sequencing project: providing services to taxonomists for standard genome sequencing and annotation.</title>
        <authorList>
            <consortium name="The Broad Institute Genomics Platform"/>
            <consortium name="The Broad Institute Genome Sequencing Center for Infectious Disease"/>
            <person name="Wu L."/>
            <person name="Ma J."/>
        </authorList>
    </citation>
    <scope>NUCLEOTIDE SEQUENCE [LARGE SCALE GENOMIC DNA]</scope>
    <source>
        <strain evidence="3">JCM 17021</strain>
    </source>
</reference>
<proteinExistence type="predicted"/>
<dbReference type="Gene3D" id="3.40.50.1820">
    <property type="entry name" value="alpha/beta hydrolase"/>
    <property type="match status" value="1"/>
</dbReference>
<keyword evidence="3" id="KW-1185">Reference proteome</keyword>